<feature type="chain" id="PRO_5043408149" evidence="4">
    <location>
        <begin position="25"/>
        <end position="171"/>
    </location>
</feature>
<keyword evidence="2" id="KW-0813">Transport</keyword>
<accession>A0AAW2T595</accession>
<dbReference type="AlphaFoldDB" id="A0AAW2T595"/>
<evidence type="ECO:0000256" key="4">
    <source>
        <dbReference type="SAM" id="SignalP"/>
    </source>
</evidence>
<evidence type="ECO:0000256" key="3">
    <source>
        <dbReference type="ARBA" id="ARBA00023121"/>
    </source>
</evidence>
<proteinExistence type="inferred from homology"/>
<protein>
    <submittedName>
        <fullName evidence="6">Non-specific lipid-transfer protein</fullName>
    </submittedName>
</protein>
<evidence type="ECO:0000313" key="6">
    <source>
        <dbReference type="EMBL" id="KAL0398806.1"/>
    </source>
</evidence>
<dbReference type="Pfam" id="PF14368">
    <property type="entry name" value="LTP_2"/>
    <property type="match status" value="1"/>
</dbReference>
<keyword evidence="3" id="KW-0446">Lipid-binding</keyword>
<keyword evidence="4" id="KW-0732">Signal</keyword>
<dbReference type="InterPro" id="IPR000528">
    <property type="entry name" value="Plant_nsLTP"/>
</dbReference>
<dbReference type="EMBL" id="JACGWJ010000009">
    <property type="protein sequence ID" value="KAL0398806.1"/>
    <property type="molecule type" value="Genomic_DNA"/>
</dbReference>
<evidence type="ECO:0000256" key="2">
    <source>
        <dbReference type="ARBA" id="ARBA00022448"/>
    </source>
</evidence>
<comment type="caution">
    <text evidence="6">The sequence shown here is derived from an EMBL/GenBank/DDBJ whole genome shotgun (WGS) entry which is preliminary data.</text>
</comment>
<organism evidence="6">
    <name type="scientific">Sesamum radiatum</name>
    <name type="common">Black benniseed</name>
    <dbReference type="NCBI Taxonomy" id="300843"/>
    <lineage>
        <taxon>Eukaryota</taxon>
        <taxon>Viridiplantae</taxon>
        <taxon>Streptophyta</taxon>
        <taxon>Embryophyta</taxon>
        <taxon>Tracheophyta</taxon>
        <taxon>Spermatophyta</taxon>
        <taxon>Magnoliopsida</taxon>
        <taxon>eudicotyledons</taxon>
        <taxon>Gunneridae</taxon>
        <taxon>Pentapetalae</taxon>
        <taxon>asterids</taxon>
        <taxon>lamiids</taxon>
        <taxon>Lamiales</taxon>
        <taxon>Pedaliaceae</taxon>
        <taxon>Sesamum</taxon>
    </lineage>
</organism>
<evidence type="ECO:0000256" key="1">
    <source>
        <dbReference type="ARBA" id="ARBA00009748"/>
    </source>
</evidence>
<gene>
    <name evidence="6" type="ORF">Sradi_2223900</name>
</gene>
<dbReference type="Gene3D" id="1.10.110.10">
    <property type="entry name" value="Plant lipid-transfer and hydrophobic proteins"/>
    <property type="match status" value="1"/>
</dbReference>
<comment type="similarity">
    <text evidence="1">Belongs to the plant LTP family.</text>
</comment>
<feature type="signal peptide" evidence="4">
    <location>
        <begin position="1"/>
        <end position="24"/>
    </location>
</feature>
<dbReference type="SMART" id="SM00499">
    <property type="entry name" value="AAI"/>
    <property type="match status" value="1"/>
</dbReference>
<sequence>MMGGWSRWLVAAVFLAMVVGRGTAEIQCTDAVTQLLPCEAFLLGGGTTPSAECCAAVQSLDKIATASQGDRKTICQCFKDTARSFPVNQGNAQQLPQLCHVNVNVDIGPNVDCDSTNIKHLRTLKEKAKPLYNSAVSGAAYPDGKPHKCFLDWVTGDRDYSQPATLPEFPD</sequence>
<name>A0AAW2T595_SESRA</name>
<dbReference type="GO" id="GO:0008289">
    <property type="term" value="F:lipid binding"/>
    <property type="evidence" value="ECO:0007669"/>
    <property type="project" value="UniProtKB-KW"/>
</dbReference>
<dbReference type="GO" id="GO:0006869">
    <property type="term" value="P:lipid transport"/>
    <property type="evidence" value="ECO:0007669"/>
    <property type="project" value="InterPro"/>
</dbReference>
<reference evidence="6" key="1">
    <citation type="submission" date="2020-06" db="EMBL/GenBank/DDBJ databases">
        <authorList>
            <person name="Li T."/>
            <person name="Hu X."/>
            <person name="Zhang T."/>
            <person name="Song X."/>
            <person name="Zhang H."/>
            <person name="Dai N."/>
            <person name="Sheng W."/>
            <person name="Hou X."/>
            <person name="Wei L."/>
        </authorList>
    </citation>
    <scope>NUCLEOTIDE SEQUENCE</scope>
    <source>
        <strain evidence="6">G02</strain>
        <tissue evidence="6">Leaf</tissue>
    </source>
</reference>
<evidence type="ECO:0000259" key="5">
    <source>
        <dbReference type="SMART" id="SM00499"/>
    </source>
</evidence>
<dbReference type="InterPro" id="IPR036312">
    <property type="entry name" value="Bifun_inhib/LTP/seed_sf"/>
</dbReference>
<dbReference type="InterPro" id="IPR016140">
    <property type="entry name" value="Bifunc_inhib/LTP/seed_store"/>
</dbReference>
<dbReference type="PRINTS" id="PR00382">
    <property type="entry name" value="LIPIDTRNSFER"/>
</dbReference>
<feature type="domain" description="Bifunctional inhibitor/plant lipid transfer protein/seed storage helical" evidence="5">
    <location>
        <begin position="28"/>
        <end position="113"/>
    </location>
</feature>
<dbReference type="SUPFAM" id="SSF47699">
    <property type="entry name" value="Bifunctional inhibitor/lipid-transfer protein/seed storage 2S albumin"/>
    <property type="match status" value="1"/>
</dbReference>
<dbReference type="CDD" id="cd01960">
    <property type="entry name" value="nsLTP1"/>
    <property type="match status" value="1"/>
</dbReference>
<reference evidence="6" key="2">
    <citation type="journal article" date="2024" name="Plant">
        <title>Genomic evolution and insights into agronomic trait innovations of Sesamum species.</title>
        <authorList>
            <person name="Miao H."/>
            <person name="Wang L."/>
            <person name="Qu L."/>
            <person name="Liu H."/>
            <person name="Sun Y."/>
            <person name="Le M."/>
            <person name="Wang Q."/>
            <person name="Wei S."/>
            <person name="Zheng Y."/>
            <person name="Lin W."/>
            <person name="Duan Y."/>
            <person name="Cao H."/>
            <person name="Xiong S."/>
            <person name="Wang X."/>
            <person name="Wei L."/>
            <person name="Li C."/>
            <person name="Ma Q."/>
            <person name="Ju M."/>
            <person name="Zhao R."/>
            <person name="Li G."/>
            <person name="Mu C."/>
            <person name="Tian Q."/>
            <person name="Mei H."/>
            <person name="Zhang T."/>
            <person name="Gao T."/>
            <person name="Zhang H."/>
        </authorList>
    </citation>
    <scope>NUCLEOTIDE SEQUENCE</scope>
    <source>
        <strain evidence="6">G02</strain>
    </source>
</reference>
<dbReference type="PANTHER" id="PTHR33076">
    <property type="entry name" value="NON-SPECIFIC LIPID-TRANSFER PROTEIN 2-RELATED"/>
    <property type="match status" value="1"/>
</dbReference>